<dbReference type="InterPro" id="IPR036413">
    <property type="entry name" value="YaeB-like_sf"/>
</dbReference>
<accession>A0A0L0FYK4</accession>
<organism evidence="4 5">
    <name type="scientific">Sphaeroforma arctica JP610</name>
    <dbReference type="NCBI Taxonomy" id="667725"/>
    <lineage>
        <taxon>Eukaryota</taxon>
        <taxon>Ichthyosporea</taxon>
        <taxon>Ichthyophonida</taxon>
        <taxon>Sphaeroforma</taxon>
    </lineage>
</organism>
<dbReference type="Gene3D" id="3.30.2310.10">
    <property type="entry name" value="YaeB-like"/>
    <property type="match status" value="1"/>
</dbReference>
<dbReference type="InterPro" id="IPR023370">
    <property type="entry name" value="TrmO-like_N"/>
</dbReference>
<gene>
    <name evidence="4" type="ORF">SARC_05993</name>
</gene>
<dbReference type="NCBIfam" id="TIGR00104">
    <property type="entry name" value="tRNA_TsaA"/>
    <property type="match status" value="1"/>
</dbReference>
<name>A0A0L0FYK4_9EUKA</name>
<evidence type="ECO:0000313" key="4">
    <source>
        <dbReference type="EMBL" id="KNC81704.1"/>
    </source>
</evidence>
<comment type="similarity">
    <text evidence="2">Belongs to the tRNA methyltransferase O family.</text>
</comment>
<dbReference type="SUPFAM" id="SSF118196">
    <property type="entry name" value="YaeB-like"/>
    <property type="match status" value="1"/>
</dbReference>
<dbReference type="AlphaFoldDB" id="A0A0L0FYK4"/>
<keyword evidence="1" id="KW-0949">S-adenosyl-L-methionine</keyword>
<dbReference type="STRING" id="667725.A0A0L0FYK4"/>
<proteinExistence type="inferred from homology"/>
<keyword evidence="5" id="KW-1185">Reference proteome</keyword>
<dbReference type="InterPro" id="IPR040372">
    <property type="entry name" value="YaeB-like"/>
</dbReference>
<sequence length="468" mass="53487">MHLVMHLHKILAHVPSYIIAFENKTVTSFKNIFDIQLWCQILTHNAIHLRGYAQMSIASLIIASKYTRVLVRGPPTYYLHTSRRHLQCMLFRQSELQAHHKRAVPYKRAQFINTQPRKKLAHEFDYLPTADEMDAQDVHALAEDMQRTLDISNNDDSLEGKVACTCGKGVSPVNTSGNNDLTDAKPKNVLRTPLKSDFSVIDKDANMPKYTLQAIGTMESCFKEKNGTPRQGWLAPMSRAKLTLQLQNNKSHSLEGLEDFSHIWLIFMFSLNKASKPKYKVQPPRLDGDRVGVFSTRSPHRPNSIGITLAKIESIDFKEATIHLSGIDLVESTPILDIKPYIPDHDSIPGDVSIPDWITAPTITDTWDVEYSPRADHQLDEILAQKKLQFYKDADSIKTLIKQVLATEPRSMYRRIKTRKWDDGQFGFCVDILNVIAVYSDDDDRVRIIEIQDWSDHYTKKRTKYVAG</sequence>
<dbReference type="PANTHER" id="PTHR12818">
    <property type="entry name" value="TRNA (ADENINE(37)-N6)-METHYLTRANSFERASE"/>
    <property type="match status" value="1"/>
</dbReference>
<dbReference type="EMBL" id="KQ242006">
    <property type="protein sequence ID" value="KNC81704.1"/>
    <property type="molecule type" value="Genomic_DNA"/>
</dbReference>
<dbReference type="GeneID" id="25906497"/>
<dbReference type="PROSITE" id="PS01318">
    <property type="entry name" value="TSAA_1"/>
    <property type="match status" value="1"/>
</dbReference>
<feature type="domain" description="TsaA-like" evidence="3">
    <location>
        <begin position="212"/>
        <end position="350"/>
    </location>
</feature>
<dbReference type="Proteomes" id="UP000054560">
    <property type="component" value="Unassembled WGS sequence"/>
</dbReference>
<protein>
    <recommendedName>
        <fullName evidence="3">TsaA-like domain-containing protein</fullName>
    </recommendedName>
</protein>
<dbReference type="InterPro" id="IPR023368">
    <property type="entry name" value="UPF0066_cons_site"/>
</dbReference>
<dbReference type="CDD" id="cd09281">
    <property type="entry name" value="UPF0066"/>
    <property type="match status" value="1"/>
</dbReference>
<dbReference type="RefSeq" id="XP_014155606.1">
    <property type="nucleotide sequence ID" value="XM_014300131.1"/>
</dbReference>
<dbReference type="eggNOG" id="KOG2942">
    <property type="taxonomic scope" value="Eukaryota"/>
</dbReference>
<dbReference type="Gene3D" id="2.40.30.70">
    <property type="entry name" value="YaeB-like"/>
    <property type="match status" value="1"/>
</dbReference>
<dbReference type="PANTHER" id="PTHR12818:SF0">
    <property type="entry name" value="TRNA (ADENINE(37)-N6)-METHYLTRANSFERASE"/>
    <property type="match status" value="1"/>
</dbReference>
<dbReference type="Pfam" id="PF01980">
    <property type="entry name" value="TrmO_N"/>
    <property type="match status" value="1"/>
</dbReference>
<dbReference type="OrthoDB" id="4882at2759"/>
<evidence type="ECO:0000313" key="5">
    <source>
        <dbReference type="Proteomes" id="UP000054560"/>
    </source>
</evidence>
<dbReference type="PROSITE" id="PS51668">
    <property type="entry name" value="TSAA_2"/>
    <property type="match status" value="1"/>
</dbReference>
<evidence type="ECO:0000256" key="1">
    <source>
        <dbReference type="ARBA" id="ARBA00022691"/>
    </source>
</evidence>
<evidence type="ECO:0000259" key="3">
    <source>
        <dbReference type="PROSITE" id="PS51668"/>
    </source>
</evidence>
<evidence type="ECO:0000256" key="2">
    <source>
        <dbReference type="ARBA" id="ARBA00033753"/>
    </source>
</evidence>
<dbReference type="InterPro" id="IPR036414">
    <property type="entry name" value="YaeB_N_sf"/>
</dbReference>
<reference evidence="4 5" key="1">
    <citation type="submission" date="2011-02" db="EMBL/GenBank/DDBJ databases">
        <title>The Genome Sequence of Sphaeroforma arctica JP610.</title>
        <authorList>
            <consortium name="The Broad Institute Genome Sequencing Platform"/>
            <person name="Russ C."/>
            <person name="Cuomo C."/>
            <person name="Young S.K."/>
            <person name="Zeng Q."/>
            <person name="Gargeya S."/>
            <person name="Alvarado L."/>
            <person name="Berlin A."/>
            <person name="Chapman S.B."/>
            <person name="Chen Z."/>
            <person name="Freedman E."/>
            <person name="Gellesch M."/>
            <person name="Goldberg J."/>
            <person name="Griggs A."/>
            <person name="Gujja S."/>
            <person name="Heilman E."/>
            <person name="Heiman D."/>
            <person name="Howarth C."/>
            <person name="Mehta T."/>
            <person name="Neiman D."/>
            <person name="Pearson M."/>
            <person name="Roberts A."/>
            <person name="Saif S."/>
            <person name="Shea T."/>
            <person name="Shenoy N."/>
            <person name="Sisk P."/>
            <person name="Stolte C."/>
            <person name="Sykes S."/>
            <person name="White J."/>
            <person name="Yandava C."/>
            <person name="Burger G."/>
            <person name="Gray M.W."/>
            <person name="Holland P.W.H."/>
            <person name="King N."/>
            <person name="Lang F.B.F."/>
            <person name="Roger A.J."/>
            <person name="Ruiz-Trillo I."/>
            <person name="Haas B."/>
            <person name="Nusbaum C."/>
            <person name="Birren B."/>
        </authorList>
    </citation>
    <scope>NUCLEOTIDE SEQUENCE [LARGE SCALE GENOMIC DNA]</scope>
    <source>
        <strain evidence="4 5">JP610</strain>
    </source>
</reference>